<dbReference type="InterPro" id="IPR047937">
    <property type="entry name" value="Eex_IncN-like"/>
</dbReference>
<evidence type="ECO:0000313" key="4">
    <source>
        <dbReference type="EMBL" id="CDP79625.1"/>
    </source>
</evidence>
<reference evidence="3" key="2">
    <citation type="submission" date="2014-05" db="EMBL/GenBank/DDBJ databases">
        <title>Genome sequencing of Bartonella spp. isolated from human blood.</title>
        <authorList>
            <person name="Raoult D."/>
        </authorList>
    </citation>
    <scope>NUCLEOTIDE SEQUENCE</scope>
    <source>
        <strain evidence="3">MVT06</strain>
    </source>
</reference>
<feature type="transmembrane region" description="Helical" evidence="2">
    <location>
        <begin position="20"/>
        <end position="40"/>
    </location>
</feature>
<gene>
    <name evidence="3" type="ORF">BN1046_00503</name>
    <name evidence="4" type="ORF">BN1046_00522</name>
</gene>
<reference evidence="3" key="1">
    <citation type="submission" date="2013-11" db="EMBL/GenBank/DDBJ databases">
        <authorList>
            <person name="GENOMES U."/>
        </authorList>
    </citation>
    <scope>NUCLEOTIDE SEQUENCE</scope>
    <source>
        <strain evidence="3">MVT06</strain>
    </source>
</reference>
<accession>A0A024LPG8</accession>
<feature type="region of interest" description="Disordered" evidence="1">
    <location>
        <begin position="96"/>
        <end position="117"/>
    </location>
</feature>
<proteinExistence type="predicted"/>
<dbReference type="NCBIfam" id="NF033894">
    <property type="entry name" value="Eex_IncN"/>
    <property type="match status" value="1"/>
</dbReference>
<dbReference type="EMBL" id="HG977195">
    <property type="protein sequence ID" value="CDP79625.1"/>
    <property type="molecule type" value="Genomic_DNA"/>
</dbReference>
<keyword evidence="2" id="KW-0812">Transmembrane</keyword>
<evidence type="ECO:0000313" key="3">
    <source>
        <dbReference type="EMBL" id="CDP79606.1"/>
    </source>
</evidence>
<evidence type="ECO:0000256" key="1">
    <source>
        <dbReference type="SAM" id="MobiDB-lite"/>
    </source>
</evidence>
<dbReference type="EMBL" id="HG977195">
    <property type="protein sequence ID" value="CDP79606.1"/>
    <property type="molecule type" value="Genomic_DNA"/>
</dbReference>
<organism evidence="3">
    <name type="scientific">Bartonella schoenbuchensis</name>
    <dbReference type="NCBI Taxonomy" id="165694"/>
    <lineage>
        <taxon>Bacteria</taxon>
        <taxon>Pseudomonadati</taxon>
        <taxon>Pseudomonadota</taxon>
        <taxon>Alphaproteobacteria</taxon>
        <taxon>Hyphomicrobiales</taxon>
        <taxon>Bartonellaceae</taxon>
        <taxon>Bartonella</taxon>
    </lineage>
</organism>
<keyword evidence="2" id="KW-1133">Transmembrane helix</keyword>
<keyword evidence="2" id="KW-0472">Membrane</keyword>
<sequence>MMILTINKEKHKGNLVMNKIIMTILLLCTVLVITGCEKIYSAEEFKKNKELRSEWAFKCLTGESSKNCETVREAINEIEIENRKKMMEELKKQLEDDRKKFEKRRKEMERKKELRNE</sequence>
<name>A0A024LPG8_9HYPH</name>
<protein>
    <submittedName>
        <fullName evidence="3">Uncharacterized protein</fullName>
    </submittedName>
</protein>
<evidence type="ECO:0000256" key="2">
    <source>
        <dbReference type="SAM" id="Phobius"/>
    </source>
</evidence>
<dbReference type="AlphaFoldDB" id="A0A024LPG8"/>